<dbReference type="KEGG" id="fli:Fleli_1783"/>
<dbReference type="PATRIC" id="fig|880071.3.peg.1759"/>
<feature type="domain" description="Transglycosylase SLT" evidence="1">
    <location>
        <begin position="84"/>
        <end position="188"/>
    </location>
</feature>
<dbReference type="HOGENOM" id="CLU_009520_1_1_10"/>
<reference evidence="3" key="1">
    <citation type="submission" date="2012-06" db="EMBL/GenBank/DDBJ databases">
        <title>The complete genome of Flexibacter litoralis DSM 6794.</title>
        <authorList>
            <person name="Lucas S."/>
            <person name="Copeland A."/>
            <person name="Lapidus A."/>
            <person name="Glavina del Rio T."/>
            <person name="Dalin E."/>
            <person name="Tice H."/>
            <person name="Bruce D."/>
            <person name="Goodwin L."/>
            <person name="Pitluck S."/>
            <person name="Peters L."/>
            <person name="Ovchinnikova G."/>
            <person name="Lu M."/>
            <person name="Kyrpides N."/>
            <person name="Mavromatis K."/>
            <person name="Ivanova N."/>
            <person name="Brettin T."/>
            <person name="Detter J.C."/>
            <person name="Han C."/>
            <person name="Larimer F."/>
            <person name="Land M."/>
            <person name="Hauser L."/>
            <person name="Markowitz V."/>
            <person name="Cheng J.-F."/>
            <person name="Hugenholtz P."/>
            <person name="Woyke T."/>
            <person name="Wu D."/>
            <person name="Spring S."/>
            <person name="Lang E."/>
            <person name="Kopitz M."/>
            <person name="Brambilla E."/>
            <person name="Klenk H.-P."/>
            <person name="Eisen J.A."/>
        </authorList>
    </citation>
    <scope>NUCLEOTIDE SEQUENCE [LARGE SCALE GENOMIC DNA]</scope>
    <source>
        <strain evidence="3">ATCC 23117 / DSM 6794 / NBRC 15988 / NCIMB 1366 / Sio-4</strain>
    </source>
</reference>
<dbReference type="EMBL" id="CP003345">
    <property type="protein sequence ID" value="AFM04182.1"/>
    <property type="molecule type" value="Genomic_DNA"/>
</dbReference>
<keyword evidence="3" id="KW-1185">Reference proteome</keyword>
<dbReference type="AlphaFoldDB" id="I4AJP7"/>
<evidence type="ECO:0000313" key="2">
    <source>
        <dbReference type="EMBL" id="AFM04182.1"/>
    </source>
</evidence>
<evidence type="ECO:0000313" key="3">
    <source>
        <dbReference type="Proteomes" id="UP000006054"/>
    </source>
</evidence>
<sequence precursor="true">MLLFLITTFSSCVAQQISDIQTVMPIKIPDTVYFAGERIPLEDEDVKERLDRELISIIYGHASTMLLLKRSGRWRKPLEDSLTKYGVHKDFFYLAIAESALDPLIKSNRDALGTWQFLEGTGKQFGLIINDNIDERQDPLKSCVAATKYFHQAYKKFESWASVAASYNRGMAGLEKAMDNQGTRNYYDLFLNSETSRYVLRIAALKMVLENPKKYGYCIEEYEYYNTFEFDEITITENIESVPKWAKKQGMTYKEFRLYNPAIAINDNKYNFIVPKGGYVFRVKKKK</sequence>
<dbReference type="CDD" id="cd16894">
    <property type="entry name" value="MltD-like"/>
    <property type="match status" value="1"/>
</dbReference>
<evidence type="ECO:0000259" key="1">
    <source>
        <dbReference type="Pfam" id="PF01464"/>
    </source>
</evidence>
<dbReference type="InterPro" id="IPR023346">
    <property type="entry name" value="Lysozyme-like_dom_sf"/>
</dbReference>
<gene>
    <name evidence="2" type="ordered locus">Fleli_1783</name>
</gene>
<dbReference type="eggNOG" id="COG0741">
    <property type="taxonomic scope" value="Bacteria"/>
</dbReference>
<protein>
    <submittedName>
        <fullName evidence="2">Soluble lytic murein transglycosylase-like protein</fullName>
    </submittedName>
</protein>
<dbReference type="InterPro" id="IPR008258">
    <property type="entry name" value="Transglycosylase_SLT_dom_1"/>
</dbReference>
<dbReference type="SUPFAM" id="SSF53955">
    <property type="entry name" value="Lysozyme-like"/>
    <property type="match status" value="1"/>
</dbReference>
<dbReference type="Gene3D" id="1.10.530.10">
    <property type="match status" value="1"/>
</dbReference>
<dbReference type="Proteomes" id="UP000006054">
    <property type="component" value="Chromosome"/>
</dbReference>
<dbReference type="STRING" id="880071.Fleli_1783"/>
<dbReference type="Pfam" id="PF01464">
    <property type="entry name" value="SLT"/>
    <property type="match status" value="1"/>
</dbReference>
<proteinExistence type="predicted"/>
<accession>I4AJP7</accession>
<name>I4AJP7_BERLS</name>
<organism evidence="2 3">
    <name type="scientific">Bernardetia litoralis (strain ATCC 23117 / DSM 6794 / NBRC 15988 / NCIMB 1366 / Fx l1 / Sio-4)</name>
    <name type="common">Flexibacter litoralis</name>
    <dbReference type="NCBI Taxonomy" id="880071"/>
    <lineage>
        <taxon>Bacteria</taxon>
        <taxon>Pseudomonadati</taxon>
        <taxon>Bacteroidota</taxon>
        <taxon>Cytophagia</taxon>
        <taxon>Cytophagales</taxon>
        <taxon>Bernardetiaceae</taxon>
        <taxon>Bernardetia</taxon>
    </lineage>
</organism>